<gene>
    <name evidence="1" type="ORF">UFOPK3376_02300</name>
</gene>
<dbReference type="InterPro" id="IPR029063">
    <property type="entry name" value="SAM-dependent_MTases_sf"/>
</dbReference>
<dbReference type="Gene3D" id="3.40.50.150">
    <property type="entry name" value="Vaccinia Virus protein VP39"/>
    <property type="match status" value="1"/>
</dbReference>
<name>A0A6J7ES22_9ZZZZ</name>
<protein>
    <submittedName>
        <fullName evidence="1">Unannotated protein</fullName>
    </submittedName>
</protein>
<proteinExistence type="predicted"/>
<dbReference type="EMBL" id="CAFBLP010000069">
    <property type="protein sequence ID" value="CAB4886402.1"/>
    <property type="molecule type" value="Genomic_DNA"/>
</dbReference>
<evidence type="ECO:0000313" key="1">
    <source>
        <dbReference type="EMBL" id="CAB4886402.1"/>
    </source>
</evidence>
<dbReference type="Pfam" id="PF13578">
    <property type="entry name" value="Methyltransf_24"/>
    <property type="match status" value="1"/>
</dbReference>
<accession>A0A6J7ES22</accession>
<sequence>MMLLDQSPSERERFSLAVRKWDVIDLLRREASAQVFAQILTPSTGSDMPGRPEIMRFAAATTLTYASELQRAEMEGVDSLPTLDELEHLLRMHPTRADIVFVDSWHSYDDTVRTLRLALTMIAHGGFVVIHDCDPPDRDASPPTPEDCSSLWCGATWRGFVDVTSSLPTDATWWVVEFDLGIGVIELPPPRDVPRPHNLALRLRRSLASRQPIGGGAPDKVPEGDDESWAWFLEHRVDALRPVSIEAFRQRVARLSTITP</sequence>
<dbReference type="AlphaFoldDB" id="A0A6J7ES22"/>
<organism evidence="1">
    <name type="scientific">freshwater metagenome</name>
    <dbReference type="NCBI Taxonomy" id="449393"/>
    <lineage>
        <taxon>unclassified sequences</taxon>
        <taxon>metagenomes</taxon>
        <taxon>ecological metagenomes</taxon>
    </lineage>
</organism>
<dbReference type="SUPFAM" id="SSF53335">
    <property type="entry name" value="S-adenosyl-L-methionine-dependent methyltransferases"/>
    <property type="match status" value="1"/>
</dbReference>
<reference evidence="1" key="1">
    <citation type="submission" date="2020-05" db="EMBL/GenBank/DDBJ databases">
        <authorList>
            <person name="Chiriac C."/>
            <person name="Salcher M."/>
            <person name="Ghai R."/>
            <person name="Kavagutti S V."/>
        </authorList>
    </citation>
    <scope>NUCLEOTIDE SEQUENCE</scope>
</reference>